<reference evidence="1" key="1">
    <citation type="submission" date="2023-08" db="EMBL/GenBank/DDBJ databases">
        <authorList>
            <person name="Chen Y."/>
            <person name="Shah S."/>
            <person name="Dougan E. K."/>
            <person name="Thang M."/>
            <person name="Chan C."/>
        </authorList>
    </citation>
    <scope>NUCLEOTIDE SEQUENCE</scope>
</reference>
<accession>A0AA36HZF0</accession>
<sequence>MAAAAAAASKYTGRYALHPLLPGAAQAVADACNGRLHPSWTAKAQSLLGTWEKLHVCMPRYTNFLAKCNRKDLKRPHVFMNENAQAALAEFYLCCSLRLREEAVEAIGQDSSKLLALAREVAEEDVEPFFQDCREFVVSYDEALHRRLDDTTIWREVEDGLFWHHSFEVAAPEAYRDLRQEALPTEAAWPDRDDSAAIEAVLEQFSSAIQGSSKSKAEAGCSCHAVHTPVEPSARSE</sequence>
<dbReference type="EMBL" id="CAUJNA010000522">
    <property type="protein sequence ID" value="CAJ1378203.1"/>
    <property type="molecule type" value="Genomic_DNA"/>
</dbReference>
<dbReference type="Proteomes" id="UP001178507">
    <property type="component" value="Unassembled WGS sequence"/>
</dbReference>
<proteinExistence type="predicted"/>
<dbReference type="AlphaFoldDB" id="A0AA36HZF0"/>
<comment type="caution">
    <text evidence="1">The sequence shown here is derived from an EMBL/GenBank/DDBJ whole genome shotgun (WGS) entry which is preliminary data.</text>
</comment>
<evidence type="ECO:0000313" key="2">
    <source>
        <dbReference type="Proteomes" id="UP001178507"/>
    </source>
</evidence>
<name>A0AA36HZF0_9DINO</name>
<evidence type="ECO:0000313" key="1">
    <source>
        <dbReference type="EMBL" id="CAJ1378203.1"/>
    </source>
</evidence>
<keyword evidence="2" id="KW-1185">Reference proteome</keyword>
<protein>
    <submittedName>
        <fullName evidence="1">Uncharacterized protein</fullName>
    </submittedName>
</protein>
<organism evidence="1 2">
    <name type="scientific">Effrenium voratum</name>
    <dbReference type="NCBI Taxonomy" id="2562239"/>
    <lineage>
        <taxon>Eukaryota</taxon>
        <taxon>Sar</taxon>
        <taxon>Alveolata</taxon>
        <taxon>Dinophyceae</taxon>
        <taxon>Suessiales</taxon>
        <taxon>Symbiodiniaceae</taxon>
        <taxon>Effrenium</taxon>
    </lineage>
</organism>
<gene>
    <name evidence="1" type="ORF">EVOR1521_LOCUS6806</name>
</gene>